<dbReference type="EMBL" id="SHAG01000048">
    <property type="protein sequence ID" value="RZO75109.1"/>
    <property type="molecule type" value="Genomic_DNA"/>
</dbReference>
<gene>
    <name evidence="1" type="ORF">EVA68_07825</name>
</gene>
<evidence type="ECO:0000313" key="1">
    <source>
        <dbReference type="EMBL" id="RZO75109.1"/>
    </source>
</evidence>
<reference evidence="1 2" key="1">
    <citation type="submission" date="2019-02" db="EMBL/GenBank/DDBJ databases">
        <title>Prokaryotic population dynamics and viral predation in marine succession experiment using metagenomics: the confinement effect.</title>
        <authorList>
            <person name="Haro-Moreno J.M."/>
            <person name="Rodriguez-Valera F."/>
            <person name="Lopez-Perez M."/>
        </authorList>
    </citation>
    <scope>NUCLEOTIDE SEQUENCE [LARGE SCALE GENOMIC DNA]</scope>
    <source>
        <strain evidence="1">MED-G157</strain>
    </source>
</reference>
<accession>A0A520RY16</accession>
<dbReference type="Proteomes" id="UP000316199">
    <property type="component" value="Unassembled WGS sequence"/>
</dbReference>
<evidence type="ECO:0000313" key="2">
    <source>
        <dbReference type="Proteomes" id="UP000316199"/>
    </source>
</evidence>
<comment type="caution">
    <text evidence="1">The sequence shown here is derived from an EMBL/GenBank/DDBJ whole genome shotgun (WGS) entry which is preliminary data.</text>
</comment>
<proteinExistence type="predicted"/>
<feature type="non-terminal residue" evidence="1">
    <location>
        <position position="43"/>
    </location>
</feature>
<name>A0A520RY16_9GAMM</name>
<dbReference type="AlphaFoldDB" id="A0A520RY16"/>
<organism evidence="1 2">
    <name type="scientific">OM182 bacterium</name>
    <dbReference type="NCBI Taxonomy" id="2510334"/>
    <lineage>
        <taxon>Bacteria</taxon>
        <taxon>Pseudomonadati</taxon>
        <taxon>Pseudomonadota</taxon>
        <taxon>Gammaproteobacteria</taxon>
        <taxon>OMG group</taxon>
        <taxon>OM182 clade</taxon>
    </lineage>
</organism>
<sequence>MILAIGALLGFISVAFGAFAEHGLREVVSEEHFRFAMTAVRYN</sequence>
<protein>
    <submittedName>
        <fullName evidence="1">DUF423 domain-containing protein</fullName>
    </submittedName>
</protein>